<dbReference type="PANTHER" id="PTHR13170">
    <property type="entry name" value="O-GLCNACASE"/>
    <property type="match status" value="1"/>
</dbReference>
<evidence type="ECO:0000313" key="3">
    <source>
        <dbReference type="Proteomes" id="UP000275356"/>
    </source>
</evidence>
<dbReference type="Pfam" id="PF00583">
    <property type="entry name" value="Acetyltransf_1"/>
    <property type="match status" value="1"/>
</dbReference>
<dbReference type="PROSITE" id="PS51186">
    <property type="entry name" value="GNAT"/>
    <property type="match status" value="1"/>
</dbReference>
<dbReference type="SUPFAM" id="SSF55729">
    <property type="entry name" value="Acyl-CoA N-acyltransferases (Nat)"/>
    <property type="match status" value="1"/>
</dbReference>
<keyword evidence="2" id="KW-0808">Transferase</keyword>
<dbReference type="PANTHER" id="PTHR13170:SF16">
    <property type="entry name" value="PROTEIN O-GLCNACASE"/>
    <property type="match status" value="1"/>
</dbReference>
<keyword evidence="3" id="KW-1185">Reference proteome</keyword>
<name>A0A3N2D0Q4_9MICO</name>
<gene>
    <name evidence="2" type="ORF">EDD28_2758</name>
</gene>
<dbReference type="Proteomes" id="UP000275356">
    <property type="component" value="Unassembled WGS sequence"/>
</dbReference>
<protein>
    <submittedName>
        <fullName evidence="2">Acetyltransferase (GNAT) family protein</fullName>
    </submittedName>
</protein>
<sequence length="207" mass="21913">MASSTARLRAFRPADTDALVDVCVRTADAGSDATGLLPDDRLWADIYLLPYLERHPDLAFVVELDDASDAAGYIVATDDTAAFAEWFSREWWPSLGRPRASEVPDDAAHALERQLLGRGEQGPDAWAPDGAPAHLHIDLLPVTQGRGAGRALMDLLCAELAARGIAGVHATAGTANAGALAFYPRVGFDALPPDGGGQTFVRRLAQG</sequence>
<reference evidence="2 3" key="1">
    <citation type="submission" date="2018-11" db="EMBL/GenBank/DDBJ databases">
        <title>Sequencing the genomes of 1000 actinobacteria strains.</title>
        <authorList>
            <person name="Klenk H.-P."/>
        </authorList>
    </citation>
    <scope>NUCLEOTIDE SEQUENCE [LARGE SCALE GENOMIC DNA]</scope>
    <source>
        <strain evidence="2 3">DSM 13521</strain>
    </source>
</reference>
<evidence type="ECO:0000259" key="1">
    <source>
        <dbReference type="PROSITE" id="PS51186"/>
    </source>
</evidence>
<dbReference type="RefSeq" id="WP_123740322.1">
    <property type="nucleotide sequence ID" value="NZ_CALFQU010000051.1"/>
</dbReference>
<dbReference type="InterPro" id="IPR000182">
    <property type="entry name" value="GNAT_dom"/>
</dbReference>
<dbReference type="InterPro" id="IPR016181">
    <property type="entry name" value="Acyl_CoA_acyltransferase"/>
</dbReference>
<evidence type="ECO:0000313" key="2">
    <source>
        <dbReference type="EMBL" id="ROR93346.1"/>
    </source>
</evidence>
<comment type="caution">
    <text evidence="2">The sequence shown here is derived from an EMBL/GenBank/DDBJ whole genome shotgun (WGS) entry which is preliminary data.</text>
</comment>
<accession>A0A3N2D0Q4</accession>
<feature type="domain" description="N-acetyltransferase" evidence="1">
    <location>
        <begin position="62"/>
        <end position="205"/>
    </location>
</feature>
<proteinExistence type="predicted"/>
<dbReference type="OrthoDB" id="8593648at2"/>
<organism evidence="2 3">
    <name type="scientific">Salana multivorans</name>
    <dbReference type="NCBI Taxonomy" id="120377"/>
    <lineage>
        <taxon>Bacteria</taxon>
        <taxon>Bacillati</taxon>
        <taxon>Actinomycetota</taxon>
        <taxon>Actinomycetes</taxon>
        <taxon>Micrococcales</taxon>
        <taxon>Beutenbergiaceae</taxon>
        <taxon>Salana</taxon>
    </lineage>
</organism>
<dbReference type="Gene3D" id="3.40.630.30">
    <property type="match status" value="1"/>
</dbReference>
<dbReference type="AlphaFoldDB" id="A0A3N2D0Q4"/>
<dbReference type="EMBL" id="RKHQ01000002">
    <property type="protein sequence ID" value="ROR93346.1"/>
    <property type="molecule type" value="Genomic_DNA"/>
</dbReference>
<dbReference type="InterPro" id="IPR051822">
    <property type="entry name" value="Glycosyl_Hydrolase_84"/>
</dbReference>
<dbReference type="GO" id="GO:0016747">
    <property type="term" value="F:acyltransferase activity, transferring groups other than amino-acyl groups"/>
    <property type="evidence" value="ECO:0007669"/>
    <property type="project" value="InterPro"/>
</dbReference>